<dbReference type="Pfam" id="PF22590">
    <property type="entry name" value="Cas3-like_C_2"/>
    <property type="match status" value="1"/>
</dbReference>
<dbReference type="InterPro" id="IPR011545">
    <property type="entry name" value="DEAD/DEAH_box_helicase_dom"/>
</dbReference>
<evidence type="ECO:0000256" key="3">
    <source>
        <dbReference type="ARBA" id="ARBA00022722"/>
    </source>
</evidence>
<feature type="domain" description="Helicase ATP-binding" evidence="11">
    <location>
        <begin position="298"/>
        <end position="488"/>
    </location>
</feature>
<gene>
    <name evidence="14" type="primary">cas3</name>
    <name evidence="14" type="ORF">MiAbB_04316</name>
</gene>
<dbReference type="GO" id="GO:0005829">
    <property type="term" value="C:cytosol"/>
    <property type="evidence" value="ECO:0007669"/>
    <property type="project" value="TreeGrafter"/>
</dbReference>
<evidence type="ECO:0000256" key="7">
    <source>
        <dbReference type="ARBA" id="ARBA00022806"/>
    </source>
</evidence>
<name>A0A402DJH3_MICAE</name>
<evidence type="ECO:0000256" key="4">
    <source>
        <dbReference type="ARBA" id="ARBA00022723"/>
    </source>
</evidence>
<dbReference type="PROSITE" id="PS51194">
    <property type="entry name" value="HELICASE_CTER"/>
    <property type="match status" value="1"/>
</dbReference>
<dbReference type="InterPro" id="IPR006474">
    <property type="entry name" value="Helicase_Cas3_CRISPR-ass_core"/>
</dbReference>
<dbReference type="InterPro" id="IPR006483">
    <property type="entry name" value="CRISPR-assoc_Cas3_HD"/>
</dbReference>
<organism evidence="14 15">
    <name type="scientific">Microcystis aeruginosa NIES-4285</name>
    <dbReference type="NCBI Taxonomy" id="2497681"/>
    <lineage>
        <taxon>Bacteria</taxon>
        <taxon>Bacillati</taxon>
        <taxon>Cyanobacteriota</taxon>
        <taxon>Cyanophyceae</taxon>
        <taxon>Oscillatoriophycideae</taxon>
        <taxon>Chroococcales</taxon>
        <taxon>Microcystaceae</taxon>
        <taxon>Microcystis</taxon>
    </lineage>
</organism>
<dbReference type="GO" id="GO:0003724">
    <property type="term" value="F:RNA helicase activity"/>
    <property type="evidence" value="ECO:0007669"/>
    <property type="project" value="TreeGrafter"/>
</dbReference>
<dbReference type="Gene3D" id="3.40.50.300">
    <property type="entry name" value="P-loop containing nucleotide triphosphate hydrolases"/>
    <property type="match status" value="2"/>
</dbReference>
<dbReference type="GO" id="GO:0005524">
    <property type="term" value="F:ATP binding"/>
    <property type="evidence" value="ECO:0007669"/>
    <property type="project" value="UniProtKB-KW"/>
</dbReference>
<sequence>MSKMPEKLLAKSKKGNIEVTLEAHLLDTEKAAQLIFSLDGRWGKNWCRFFNIKSEELHQKFLLNLRVAALFHDIGKANEDFYQAVMASGFKPQTLRHEHLSALILCLPEVCQWLAQNSRLDINVITAAVLSHHLKASKEGTTTSNGKSYKWCQPQGKSSVELYLNHPEVMRILQRITEIANLDSKSLPFLLPKTSWSNNTLWNKAFVAGTNAGDDFEDDIQEDRERRSLLVAVKAALIVSDAAASGLVREGKDIKDWIKEVVHSKSISDEDIANAIINPRIEQIKAKTGVFKLATFQEQIAKQGSKALLLAACGTGKTLGAWKWAEEQSKEYEIGKVIFLYPTRGTATEGFRDYVGWSPATDAALVTGTARYELEAMQENPNEAIDGKDFQTDERLYALGFWSRRYFSATVDQFLSFLEHSYQSLCLLPVLADSAVIIDEVHSFDRRMFDSLISFLENFNIPVLCMTATLPPSRQQRLKKAGLTIYPTEIDRHLLPDLEEKERHPRYYLELVDNFAAAFDKAVMAYQQDERVLWVVNTVDRCLAIAQKLKNDPQLKERNAEVLTYHSRFRLRDRQKVHSRTVEAFAIQKDMEARKPVIAVTTQVCEMSLDLDADVLITEVAPIPSLVQRFGRANRHLARGLDFRAKLYIYPAAKNLPYQKDELELAKNFLQHLSHGEVSQHQLAEALENYSTPEREADRSARFLESGYYAIPGSFRNIDEFSVPCILDKDLDTVKAILNSSEKYRKEPFIIDVPKKWVNPKETYPSWLPKYLSVATWEGHYNEASGFMTKLLEEVELG</sequence>
<dbReference type="InterPro" id="IPR038257">
    <property type="entry name" value="CRISPR-assoc_Cas3_HD_sf"/>
</dbReference>
<dbReference type="GO" id="GO:0016787">
    <property type="term" value="F:hydrolase activity"/>
    <property type="evidence" value="ECO:0007669"/>
    <property type="project" value="UniProtKB-KW"/>
</dbReference>
<evidence type="ECO:0000259" key="13">
    <source>
        <dbReference type="PROSITE" id="PS51643"/>
    </source>
</evidence>
<reference evidence="15" key="1">
    <citation type="submission" date="2018-12" db="EMBL/GenBank/DDBJ databases">
        <title>Genome sequence of Microcystis aeruginosa NIES-4285.</title>
        <authorList>
            <person name="Tanabe Y."/>
        </authorList>
    </citation>
    <scope>NUCLEOTIDE SEQUENCE [LARGE SCALE GENOMIC DNA]</scope>
    <source>
        <strain evidence="15">NIES-4285</strain>
    </source>
</reference>
<evidence type="ECO:0000256" key="6">
    <source>
        <dbReference type="ARBA" id="ARBA00022801"/>
    </source>
</evidence>
<keyword evidence="8" id="KW-0067">ATP-binding</keyword>
<dbReference type="InterPro" id="IPR001650">
    <property type="entry name" value="Helicase_C-like"/>
</dbReference>
<dbReference type="GO" id="GO:0046872">
    <property type="term" value="F:metal ion binding"/>
    <property type="evidence" value="ECO:0007669"/>
    <property type="project" value="UniProtKB-KW"/>
</dbReference>
<evidence type="ECO:0000256" key="9">
    <source>
        <dbReference type="ARBA" id="ARBA00023118"/>
    </source>
</evidence>
<keyword evidence="4" id="KW-0479">Metal-binding</keyword>
<evidence type="ECO:0000259" key="11">
    <source>
        <dbReference type="PROSITE" id="PS51192"/>
    </source>
</evidence>
<dbReference type="SMART" id="SM00487">
    <property type="entry name" value="DEXDc"/>
    <property type="match status" value="1"/>
</dbReference>
<dbReference type="InterPro" id="IPR054712">
    <property type="entry name" value="Cas3-like_dom"/>
</dbReference>
<comment type="caution">
    <text evidence="14">The sequence shown here is derived from an EMBL/GenBank/DDBJ whole genome shotgun (WGS) entry which is preliminary data.</text>
</comment>
<keyword evidence="7 14" id="KW-0347">Helicase</keyword>
<evidence type="ECO:0000256" key="2">
    <source>
        <dbReference type="ARBA" id="ARBA00009046"/>
    </source>
</evidence>
<feature type="domain" description="Helicase C-terminal" evidence="12">
    <location>
        <begin position="518"/>
        <end position="691"/>
    </location>
</feature>
<dbReference type="InterPro" id="IPR050079">
    <property type="entry name" value="DEAD_box_RNA_helicase"/>
</dbReference>
<dbReference type="Gene3D" id="1.10.3210.30">
    <property type="match status" value="1"/>
</dbReference>
<keyword evidence="3" id="KW-0540">Nuclease</keyword>
<evidence type="ECO:0000256" key="10">
    <source>
        <dbReference type="ARBA" id="ARBA00038437"/>
    </source>
</evidence>
<evidence type="ECO:0000256" key="8">
    <source>
        <dbReference type="ARBA" id="ARBA00022840"/>
    </source>
</evidence>
<dbReference type="PANTHER" id="PTHR47959:SF16">
    <property type="entry name" value="CRISPR-ASSOCIATED NUCLEASE_HELICASE CAS3-RELATED"/>
    <property type="match status" value="1"/>
</dbReference>
<dbReference type="GO" id="GO:0003676">
    <property type="term" value="F:nucleic acid binding"/>
    <property type="evidence" value="ECO:0007669"/>
    <property type="project" value="InterPro"/>
</dbReference>
<dbReference type="RefSeq" id="WP_130758336.1">
    <property type="nucleotide sequence ID" value="NZ_BIFY01000128.1"/>
</dbReference>
<dbReference type="Pfam" id="PF18019">
    <property type="entry name" value="Cas3_HD"/>
    <property type="match status" value="1"/>
</dbReference>
<dbReference type="InterPro" id="IPR014001">
    <property type="entry name" value="Helicase_ATP-bd"/>
</dbReference>
<dbReference type="GO" id="GO:0004518">
    <property type="term" value="F:nuclease activity"/>
    <property type="evidence" value="ECO:0007669"/>
    <property type="project" value="UniProtKB-KW"/>
</dbReference>
<feature type="domain" description="HD Cas3-type" evidence="13">
    <location>
        <begin position="14"/>
        <end position="243"/>
    </location>
</feature>
<evidence type="ECO:0000259" key="12">
    <source>
        <dbReference type="PROSITE" id="PS51194"/>
    </source>
</evidence>
<dbReference type="NCBIfam" id="TIGR01587">
    <property type="entry name" value="cas3_core"/>
    <property type="match status" value="1"/>
</dbReference>
<keyword evidence="5" id="KW-0547">Nucleotide-binding</keyword>
<dbReference type="PANTHER" id="PTHR47959">
    <property type="entry name" value="ATP-DEPENDENT RNA HELICASE RHLE-RELATED"/>
    <property type="match status" value="1"/>
</dbReference>
<evidence type="ECO:0000313" key="15">
    <source>
        <dbReference type="Proteomes" id="UP000289660"/>
    </source>
</evidence>
<dbReference type="PROSITE" id="PS51192">
    <property type="entry name" value="HELICASE_ATP_BIND_1"/>
    <property type="match status" value="1"/>
</dbReference>
<keyword evidence="9" id="KW-0051">Antiviral defense</keyword>
<evidence type="ECO:0000313" key="14">
    <source>
        <dbReference type="EMBL" id="GCE62370.1"/>
    </source>
</evidence>
<dbReference type="AlphaFoldDB" id="A0A402DJH3"/>
<dbReference type="Proteomes" id="UP000289660">
    <property type="component" value="Unassembled WGS sequence"/>
</dbReference>
<evidence type="ECO:0000256" key="1">
    <source>
        <dbReference type="ARBA" id="ARBA00006847"/>
    </source>
</evidence>
<proteinExistence type="inferred from homology"/>
<dbReference type="NCBIfam" id="TIGR01596">
    <property type="entry name" value="cas3_HD"/>
    <property type="match status" value="1"/>
</dbReference>
<comment type="similarity">
    <text evidence="2">In the central section; belongs to the CRISPR-associated helicase Cas3 family.</text>
</comment>
<accession>A0A402DJH3</accession>
<dbReference type="Pfam" id="PF00270">
    <property type="entry name" value="DEAD"/>
    <property type="match status" value="1"/>
</dbReference>
<keyword evidence="6" id="KW-0378">Hydrolase</keyword>
<dbReference type="SUPFAM" id="SSF52540">
    <property type="entry name" value="P-loop containing nucleoside triphosphate hydrolases"/>
    <property type="match status" value="1"/>
</dbReference>
<dbReference type="PROSITE" id="PS51643">
    <property type="entry name" value="HD_CAS3"/>
    <property type="match status" value="1"/>
</dbReference>
<comment type="similarity">
    <text evidence="1">In the N-terminal section; belongs to the CRISPR-associated nuclease Cas3-HD family.</text>
</comment>
<dbReference type="CDD" id="cd09641">
    <property type="entry name" value="Cas3''_I"/>
    <property type="match status" value="1"/>
</dbReference>
<dbReference type="InterPro" id="IPR027417">
    <property type="entry name" value="P-loop_NTPase"/>
</dbReference>
<protein>
    <submittedName>
        <fullName evidence="14">Putative CRISPR-associated nuclease/helicase Cas3</fullName>
    </submittedName>
</protein>
<dbReference type="EMBL" id="BIFY01000128">
    <property type="protein sequence ID" value="GCE62370.1"/>
    <property type="molecule type" value="Genomic_DNA"/>
</dbReference>
<evidence type="ECO:0000256" key="5">
    <source>
        <dbReference type="ARBA" id="ARBA00022741"/>
    </source>
</evidence>
<dbReference type="CDD" id="cd17930">
    <property type="entry name" value="DEXHc_cas3"/>
    <property type="match status" value="1"/>
</dbReference>
<dbReference type="GO" id="GO:0051607">
    <property type="term" value="P:defense response to virus"/>
    <property type="evidence" value="ECO:0007669"/>
    <property type="project" value="UniProtKB-KW"/>
</dbReference>
<comment type="similarity">
    <text evidence="10">Belongs to the DEAD box helicase family.</text>
</comment>